<reference evidence="1" key="1">
    <citation type="submission" date="2021-02" db="EMBL/GenBank/DDBJ databases">
        <title>First Annotated Genome of the Yellow-green Alga Tribonema minus.</title>
        <authorList>
            <person name="Mahan K.M."/>
        </authorList>
    </citation>
    <scope>NUCLEOTIDE SEQUENCE</scope>
    <source>
        <strain evidence="1">UTEX B ZZ1240</strain>
    </source>
</reference>
<comment type="caution">
    <text evidence="1">The sequence shown here is derived from an EMBL/GenBank/DDBJ whole genome shotgun (WGS) entry which is preliminary data.</text>
</comment>
<evidence type="ECO:0000313" key="2">
    <source>
        <dbReference type="Proteomes" id="UP000664859"/>
    </source>
</evidence>
<dbReference type="Proteomes" id="UP000664859">
    <property type="component" value="Unassembled WGS sequence"/>
</dbReference>
<name>A0A835YWC9_9STRA</name>
<keyword evidence="2" id="KW-1185">Reference proteome</keyword>
<evidence type="ECO:0000313" key="1">
    <source>
        <dbReference type="EMBL" id="KAG5177828.1"/>
    </source>
</evidence>
<sequence>MQLQATKSMLTGALSPFGLTAGVIVQEETAALADIQQAVGELQLAAGAVTRQRTAAIHVGQFVAQQQTQLVALTEQARKDQSKGGSTLLTAAERAAQKLPNADKSTSQLKAEGGSTLFTAAERAARNLPNSDKSTSQLKGEGGLRQLEPEVVAWAQRYRILGDTKSLWHSPLHTFATCWLTKVADHWQKLPSAAPQRPEG</sequence>
<accession>A0A835YWC9</accession>
<gene>
    <name evidence="1" type="ORF">JKP88DRAFT_226095</name>
</gene>
<dbReference type="EMBL" id="JAFCMP010000521">
    <property type="protein sequence ID" value="KAG5177828.1"/>
    <property type="molecule type" value="Genomic_DNA"/>
</dbReference>
<proteinExistence type="predicted"/>
<dbReference type="AlphaFoldDB" id="A0A835YWC9"/>
<protein>
    <submittedName>
        <fullName evidence="1">Uncharacterized protein</fullName>
    </submittedName>
</protein>
<organism evidence="1 2">
    <name type="scientific">Tribonema minus</name>
    <dbReference type="NCBI Taxonomy" id="303371"/>
    <lineage>
        <taxon>Eukaryota</taxon>
        <taxon>Sar</taxon>
        <taxon>Stramenopiles</taxon>
        <taxon>Ochrophyta</taxon>
        <taxon>PX clade</taxon>
        <taxon>Xanthophyceae</taxon>
        <taxon>Tribonematales</taxon>
        <taxon>Tribonemataceae</taxon>
        <taxon>Tribonema</taxon>
    </lineage>
</organism>